<evidence type="ECO:0000256" key="2">
    <source>
        <dbReference type="PIRSR" id="PIRSR005902-1"/>
    </source>
</evidence>
<evidence type="ECO:0000256" key="1">
    <source>
        <dbReference type="ARBA" id="ARBA00022801"/>
    </source>
</evidence>
<gene>
    <name evidence="3" type="ORF">A3F00_03460</name>
</gene>
<dbReference type="GO" id="GO:0016788">
    <property type="term" value="F:hydrolase activity, acting on ester bonds"/>
    <property type="evidence" value="ECO:0007669"/>
    <property type="project" value="InterPro"/>
</dbReference>
<dbReference type="InterPro" id="IPR032466">
    <property type="entry name" value="Metal_Hydrolase"/>
</dbReference>
<keyword evidence="2" id="KW-0479">Metal-binding</keyword>
<proteinExistence type="predicted"/>
<dbReference type="PANTHER" id="PTHR46124">
    <property type="entry name" value="D-AMINOACYL-TRNA DEACYLASE"/>
    <property type="match status" value="1"/>
</dbReference>
<evidence type="ECO:0000313" key="3">
    <source>
        <dbReference type="EMBL" id="OGE38699.1"/>
    </source>
</evidence>
<dbReference type="Gene3D" id="3.20.20.140">
    <property type="entry name" value="Metal-dependent hydrolases"/>
    <property type="match status" value="2"/>
</dbReference>
<dbReference type="Pfam" id="PF01026">
    <property type="entry name" value="TatD_DNase"/>
    <property type="match status" value="2"/>
</dbReference>
<feature type="binding site" evidence="2">
    <location>
        <position position="109"/>
    </location>
    <ligand>
        <name>a divalent metal cation</name>
        <dbReference type="ChEBI" id="CHEBI:60240"/>
        <label>1</label>
    </ligand>
</feature>
<comment type="caution">
    <text evidence="3">The sequence shown here is derived from an EMBL/GenBank/DDBJ whole genome shotgun (WGS) entry which is preliminary data.</text>
</comment>
<dbReference type="InterPro" id="IPR018228">
    <property type="entry name" value="DNase_TatD-rel_CS"/>
</dbReference>
<dbReference type="GO" id="GO:0005829">
    <property type="term" value="C:cytosol"/>
    <property type="evidence" value="ECO:0007669"/>
    <property type="project" value="TreeGrafter"/>
</dbReference>
<evidence type="ECO:0000313" key="4">
    <source>
        <dbReference type="Proteomes" id="UP000176527"/>
    </source>
</evidence>
<dbReference type="EMBL" id="MFDE01000014">
    <property type="protein sequence ID" value="OGE38699.1"/>
    <property type="molecule type" value="Genomic_DNA"/>
</dbReference>
<name>A0A1F5KCW6_9BACT</name>
<accession>A0A1F5KCW6</accession>
<reference evidence="3 4" key="1">
    <citation type="journal article" date="2016" name="Nat. Commun.">
        <title>Thousands of microbial genomes shed light on interconnected biogeochemical processes in an aquifer system.</title>
        <authorList>
            <person name="Anantharaman K."/>
            <person name="Brown C.T."/>
            <person name="Hug L.A."/>
            <person name="Sharon I."/>
            <person name="Castelle C.J."/>
            <person name="Probst A.J."/>
            <person name="Thomas B.C."/>
            <person name="Singh A."/>
            <person name="Wilkins M.J."/>
            <person name="Karaoz U."/>
            <person name="Brodie E.L."/>
            <person name="Williams K.H."/>
            <person name="Hubbard S.S."/>
            <person name="Banfield J.F."/>
        </authorList>
    </citation>
    <scope>NUCLEOTIDE SEQUENCE [LARGE SCALE GENOMIC DNA]</scope>
</reference>
<keyword evidence="1" id="KW-0378">Hydrolase</keyword>
<dbReference type="SUPFAM" id="SSF51556">
    <property type="entry name" value="Metallo-dependent hydrolases"/>
    <property type="match status" value="1"/>
</dbReference>
<feature type="binding site" evidence="2">
    <location>
        <position position="203"/>
    </location>
    <ligand>
        <name>a divalent metal cation</name>
        <dbReference type="ChEBI" id="CHEBI:60240"/>
        <label>2</label>
    </ligand>
</feature>
<feature type="binding site" evidence="2">
    <location>
        <position position="8"/>
    </location>
    <ligand>
        <name>a divalent metal cation</name>
        <dbReference type="ChEBI" id="CHEBI:60240"/>
        <label>1</label>
    </ligand>
</feature>
<sequence>MLTDTHAHLYWDSFEEDFDDMLKRAINAGVSTIINVGVDIEKSEQALKQVQNLEKDPKWQNIKFFSTIGIHPHESVKYSDNPDVSIHQDITKLEQIYQSNISRCIAVGECGLDFFFPSPVIPSVSEKSLDSSPSAQNDRIDTNQMNYSAVNYEVSLRASSSVNHSSPKPAARYSGSRIKNLQRKLFQTQIDLAKKLNLPLIVHCRDDRSKNSENSEAWDECIEMTKNHFGIYHCYSGLLPTTNYIIQNTHFLVSFTANITYPKNEYLRDAAKIIPLDRIVLETDSPFLAPQSNRGKRNEPANVVEVAQTIAEVKGISLEEVASKTSENVAKLLRMR</sequence>
<dbReference type="PIRSF" id="PIRSF005902">
    <property type="entry name" value="DNase_TatD"/>
    <property type="match status" value="1"/>
</dbReference>
<dbReference type="InterPro" id="IPR001130">
    <property type="entry name" value="TatD-like"/>
</dbReference>
<dbReference type="PROSITE" id="PS01091">
    <property type="entry name" value="TATD_3"/>
    <property type="match status" value="1"/>
</dbReference>
<evidence type="ECO:0008006" key="5">
    <source>
        <dbReference type="Google" id="ProtNLM"/>
    </source>
</evidence>
<organism evidence="3 4">
    <name type="scientific">Candidatus Daviesbacteria bacterium RIFCSPHIGHO2_12_FULL_37_11</name>
    <dbReference type="NCBI Taxonomy" id="1797777"/>
    <lineage>
        <taxon>Bacteria</taxon>
        <taxon>Candidatus Daviesiibacteriota</taxon>
    </lineage>
</organism>
<dbReference type="CDD" id="cd01310">
    <property type="entry name" value="TatD_DNAse"/>
    <property type="match status" value="1"/>
</dbReference>
<protein>
    <recommendedName>
        <fullName evidence="5">Hydrolase TatD</fullName>
    </recommendedName>
</protein>
<dbReference type="PANTHER" id="PTHR46124:SF2">
    <property type="entry name" value="D-AMINOACYL-TRNA DEACYLASE"/>
    <property type="match status" value="1"/>
</dbReference>
<feature type="binding site" evidence="2">
    <location>
        <position position="284"/>
    </location>
    <ligand>
        <name>a divalent metal cation</name>
        <dbReference type="ChEBI" id="CHEBI:60240"/>
        <label>1</label>
    </ligand>
</feature>
<dbReference type="AlphaFoldDB" id="A0A1F5KCW6"/>
<dbReference type="Proteomes" id="UP000176527">
    <property type="component" value="Unassembled WGS sequence"/>
</dbReference>
<dbReference type="GO" id="GO:0046872">
    <property type="term" value="F:metal ion binding"/>
    <property type="evidence" value="ECO:0007669"/>
    <property type="project" value="UniProtKB-KW"/>
</dbReference>
<feature type="binding site" evidence="2">
    <location>
        <position position="233"/>
    </location>
    <ligand>
        <name>a divalent metal cation</name>
        <dbReference type="ChEBI" id="CHEBI:60240"/>
        <label>2</label>
    </ligand>
</feature>
<feature type="binding site" evidence="2">
    <location>
        <position position="6"/>
    </location>
    <ligand>
        <name>a divalent metal cation</name>
        <dbReference type="ChEBI" id="CHEBI:60240"/>
        <label>1</label>
    </ligand>
</feature>